<dbReference type="Pfam" id="PF04606">
    <property type="entry name" value="Ogr_Delta"/>
    <property type="match status" value="1"/>
</dbReference>
<dbReference type="RefSeq" id="WP_151684797.1">
    <property type="nucleotide sequence ID" value="NZ_BKEE01000021.1"/>
</dbReference>
<organism evidence="2 3">
    <name type="scientific">Acinetobacter seifertii</name>
    <dbReference type="NCBI Taxonomy" id="1530123"/>
    <lineage>
        <taxon>Bacteria</taxon>
        <taxon>Pseudomonadati</taxon>
        <taxon>Pseudomonadota</taxon>
        <taxon>Gammaproteobacteria</taxon>
        <taxon>Moraxellales</taxon>
        <taxon>Moraxellaceae</taxon>
        <taxon>Acinetobacter</taxon>
        <taxon>Acinetobacter calcoaceticus/baumannii complex</taxon>
    </lineage>
</organism>
<evidence type="ECO:0000313" key="2">
    <source>
        <dbReference type="EMBL" id="QNX04728.1"/>
    </source>
</evidence>
<feature type="domain" description="Zinc finger Ogr/Delta-type" evidence="1">
    <location>
        <begin position="11"/>
        <end position="56"/>
    </location>
</feature>
<protein>
    <submittedName>
        <fullName evidence="2">Ogr/Delta-like zinc finger family protein</fullName>
    </submittedName>
</protein>
<name>A0A7H2PPE5_9GAMM</name>
<dbReference type="EMBL" id="CP061561">
    <property type="protein sequence ID" value="QNX04728.1"/>
    <property type="molecule type" value="Genomic_DNA"/>
</dbReference>
<accession>A0A7H2PPE5</accession>
<dbReference type="AlphaFoldDB" id="A0A7H2PPE5"/>
<proteinExistence type="predicted"/>
<sequence length="93" mass="10365">MGRFVKRPNFKCPHCGSSMYIRSSRQQHPLLRALGLQCSNFCCGFSAGGNFEITHQISASATPNPIIQLQTLDQINAERKAANDENMEDRHDG</sequence>
<evidence type="ECO:0000313" key="3">
    <source>
        <dbReference type="Proteomes" id="UP000516862"/>
    </source>
</evidence>
<reference evidence="2 3" key="2">
    <citation type="submission" date="2020-09" db="EMBL/GenBank/DDBJ databases">
        <authorList>
            <person name="Chen F.-J."/>
            <person name="Lee Y.-T."/>
        </authorList>
    </citation>
    <scope>NUCLEOTIDE SEQUENCE [LARGE SCALE GENOMIC DNA]</scope>
    <source>
        <strain evidence="2 3">AS73</strain>
    </source>
</reference>
<evidence type="ECO:0000259" key="1">
    <source>
        <dbReference type="Pfam" id="PF04606"/>
    </source>
</evidence>
<gene>
    <name evidence="2" type="ORF">IC796_15565</name>
</gene>
<dbReference type="InterPro" id="IPR007684">
    <property type="entry name" value="Znf_Ogr/Delta"/>
</dbReference>
<reference evidence="3" key="1">
    <citation type="submission" date="2020-09" db="EMBL/GenBank/DDBJ databases">
        <title>Clinical and molecular characterization of Acinetobacter seifertii in Taiwan.</title>
        <authorList>
            <person name="Li L.-H."/>
            <person name="Yang Y.-S."/>
            <person name="Sun J.-R."/>
            <person name="Huang T.-W."/>
            <person name="Huang W.-C."/>
            <person name="Wang Y.-C."/>
            <person name="Kuo T.-H."/>
            <person name="Kuo S.-C."/>
            <person name="Chen T.-L."/>
        </authorList>
    </citation>
    <scope>NUCLEOTIDE SEQUENCE [LARGE SCALE GENOMIC DNA]</scope>
    <source>
        <strain evidence="3">AS73</strain>
    </source>
</reference>
<dbReference type="Proteomes" id="UP000516862">
    <property type="component" value="Chromosome"/>
</dbReference>